<comment type="caution">
    <text evidence="4">The sequence shown here is derived from an EMBL/GenBank/DDBJ whole genome shotgun (WGS) entry which is preliminary data.</text>
</comment>
<evidence type="ECO:0000313" key="5">
    <source>
        <dbReference type="Proteomes" id="UP000813461"/>
    </source>
</evidence>
<protein>
    <recommendedName>
        <fullName evidence="1">ceramidase</fullName>
        <ecNumber evidence="1">3.5.1.23</ecNumber>
    </recommendedName>
</protein>
<dbReference type="PANTHER" id="PTHR28583:SF1">
    <property type="entry name" value="ACID CERAMIDASE"/>
    <property type="match status" value="1"/>
</dbReference>
<dbReference type="EMBL" id="JAGMVJ010000033">
    <property type="protein sequence ID" value="KAH7067951.1"/>
    <property type="molecule type" value="Genomic_DNA"/>
</dbReference>
<feature type="region of interest" description="Disordered" evidence="2">
    <location>
        <begin position="1"/>
        <end position="40"/>
    </location>
</feature>
<dbReference type="GO" id="GO:0017040">
    <property type="term" value="F:N-acylsphingosine amidohydrolase activity"/>
    <property type="evidence" value="ECO:0007669"/>
    <property type="project" value="UniProtKB-EC"/>
</dbReference>
<evidence type="ECO:0000259" key="3">
    <source>
        <dbReference type="Pfam" id="PF15508"/>
    </source>
</evidence>
<reference evidence="4" key="1">
    <citation type="journal article" date="2021" name="Nat. Commun.">
        <title>Genetic determinants of endophytism in the Arabidopsis root mycobiome.</title>
        <authorList>
            <person name="Mesny F."/>
            <person name="Miyauchi S."/>
            <person name="Thiergart T."/>
            <person name="Pickel B."/>
            <person name="Atanasova L."/>
            <person name="Karlsson M."/>
            <person name="Huettel B."/>
            <person name="Barry K.W."/>
            <person name="Haridas S."/>
            <person name="Chen C."/>
            <person name="Bauer D."/>
            <person name="Andreopoulos W."/>
            <person name="Pangilinan J."/>
            <person name="LaButti K."/>
            <person name="Riley R."/>
            <person name="Lipzen A."/>
            <person name="Clum A."/>
            <person name="Drula E."/>
            <person name="Henrissat B."/>
            <person name="Kohler A."/>
            <person name="Grigoriev I.V."/>
            <person name="Martin F.M."/>
            <person name="Hacquard S."/>
        </authorList>
    </citation>
    <scope>NUCLEOTIDE SEQUENCE</scope>
    <source>
        <strain evidence="4">MPI-SDFR-AT-0120</strain>
    </source>
</reference>
<feature type="domain" description="Acid ceramidase N-terminal" evidence="3">
    <location>
        <begin position="46"/>
        <end position="104"/>
    </location>
</feature>
<sequence length="469" mass="53303">MAPHLRPRTSQVKPQNYATGAQSHDRSSRHSSVAPLAASIESDDSAPPVYTIDLSLAPSRRYLQVIIDYESSLRQLPRLLDDIIDELRVPNRIVHVIARLLLRKVHDREQNEELKGISSTLGLPIYLLVAYNVLLDLFMGCTSGGARVQPSDTEEPRMMHFRTLDWGMPALRDIVVQYEFVEAPGAQVIARTISYVGYVGVLTGLRKELSVSINFRPYHNDDTSLAANMRFYLHQLSVLLGLKPSISSILRDFVLPRNVSRKSSRIENARPSRDVAKPLYGHGDICTTLPSIPTTAAYLIFCTPHETVILEKDRKTAKILKSSTFIATTNHDASYDTNKDTDHTEVAHLMHAKQHSLGMGMEDIIDESMERKRCLVEKWMTWSAEEDKKGKRRRKHNRSDERDTGVPIDLLKEWLHAYPTTNQETHFSCLMDPARGEFRWVKRYEEGEVMPDSDSMESSDEVDGAHREE</sequence>
<dbReference type="Pfam" id="PF15508">
    <property type="entry name" value="NAAA-beta"/>
    <property type="match status" value="1"/>
</dbReference>
<gene>
    <name evidence="4" type="ORF">FB567DRAFT_253650</name>
</gene>
<dbReference type="Proteomes" id="UP000813461">
    <property type="component" value="Unassembled WGS sequence"/>
</dbReference>
<dbReference type="AlphaFoldDB" id="A0A8K0QRI5"/>
<dbReference type="InterPro" id="IPR029130">
    <property type="entry name" value="Acid_ceramidase_N"/>
</dbReference>
<dbReference type="EC" id="3.5.1.23" evidence="1"/>
<evidence type="ECO:0000256" key="2">
    <source>
        <dbReference type="SAM" id="MobiDB-lite"/>
    </source>
</evidence>
<keyword evidence="5" id="KW-1185">Reference proteome</keyword>
<feature type="region of interest" description="Disordered" evidence="2">
    <location>
        <begin position="449"/>
        <end position="469"/>
    </location>
</feature>
<name>A0A8K0QRI5_9PLEO</name>
<dbReference type="PANTHER" id="PTHR28583">
    <property type="entry name" value="ACID AMIDASE"/>
    <property type="match status" value="1"/>
</dbReference>
<accession>A0A8K0QRI5</accession>
<proteinExistence type="predicted"/>
<evidence type="ECO:0000256" key="1">
    <source>
        <dbReference type="ARBA" id="ARBA00011891"/>
    </source>
</evidence>
<feature type="compositionally biased region" description="Acidic residues" evidence="2">
    <location>
        <begin position="449"/>
        <end position="462"/>
    </location>
</feature>
<feature type="compositionally biased region" description="Polar residues" evidence="2">
    <location>
        <begin position="8"/>
        <end position="22"/>
    </location>
</feature>
<dbReference type="OrthoDB" id="5273684at2759"/>
<evidence type="ECO:0000313" key="4">
    <source>
        <dbReference type="EMBL" id="KAH7067951.1"/>
    </source>
</evidence>
<organism evidence="4 5">
    <name type="scientific">Paraphoma chrysanthemicola</name>
    <dbReference type="NCBI Taxonomy" id="798071"/>
    <lineage>
        <taxon>Eukaryota</taxon>
        <taxon>Fungi</taxon>
        <taxon>Dikarya</taxon>
        <taxon>Ascomycota</taxon>
        <taxon>Pezizomycotina</taxon>
        <taxon>Dothideomycetes</taxon>
        <taxon>Pleosporomycetidae</taxon>
        <taxon>Pleosporales</taxon>
        <taxon>Pleosporineae</taxon>
        <taxon>Phaeosphaeriaceae</taxon>
        <taxon>Paraphoma</taxon>
    </lineage>
</organism>